<dbReference type="Gene3D" id="3.40.50.300">
    <property type="entry name" value="P-loop containing nucleotide triphosphate hydrolases"/>
    <property type="match status" value="1"/>
</dbReference>
<dbReference type="OrthoDB" id="1658288at2759"/>
<dbReference type="PROSITE" id="PS51635">
    <property type="entry name" value="PNPLA"/>
    <property type="match status" value="1"/>
</dbReference>
<keyword evidence="3 4" id="KW-0443">Lipid metabolism</keyword>
<sequence>MPNPDVRLLALDGGGVRGLSALMILEQLMDAVNPDAPPKPCDYFDMIGGTSTGGVADGLAIMLGRLKMSIDECIHAYLQLSDRIFQKKRHRATVKGKIQGRFDSDELERAVKEVIKGQGLQEDALLKDTPDASCKVFVCATSKETSETVCLTSYKSPRGNNDLLNSVKIWEACRATSAASSFFDPIAIGRYNEEFVDGATGANNPVVELWNQAQLMWGPAPLEGKVQCLVSIGTGIPSLKPFRDDLLHIGETLVAIATETEQTAERFRRDKAYLDSSNRYFRFNVVRGLEDIGLEQSTMRKEIAAATRRYVASQDVFKQMQACAGNLASREYVGEYRTNFSLEGIPRVKTFVERPSEMAELERALLPQRQNMRQKIFVLYGLGGIGKTQLALEFTRRHHRKFSSVFWLDGSSEVSLKLSIARCAGRIPASQISDASRTYSISSARNIDEVVGEVIGWLAQPDNTEWLVVFDNVDRDYSAHTASGSAIPATSTSTQRYPTVHGTNLTTSYVPLPYQAEL</sequence>
<evidence type="ECO:0000256" key="1">
    <source>
        <dbReference type="ARBA" id="ARBA00022801"/>
    </source>
</evidence>
<dbReference type="AlphaFoldDB" id="A0A6A6EK28"/>
<evidence type="ECO:0000256" key="4">
    <source>
        <dbReference type="PROSITE-ProRule" id="PRU01161"/>
    </source>
</evidence>
<dbReference type="CDD" id="cd07216">
    <property type="entry name" value="Pat17_PNPLA8_PNPLA9_like3"/>
    <property type="match status" value="1"/>
</dbReference>
<evidence type="ECO:0000259" key="5">
    <source>
        <dbReference type="PROSITE" id="PS51635"/>
    </source>
</evidence>
<dbReference type="PANTHER" id="PTHR24185">
    <property type="entry name" value="CALCIUM-INDEPENDENT PHOSPHOLIPASE A2-GAMMA"/>
    <property type="match status" value="1"/>
</dbReference>
<dbReference type="Pfam" id="PF01734">
    <property type="entry name" value="Patatin"/>
    <property type="match status" value="1"/>
</dbReference>
<dbReference type="SUPFAM" id="SSF52151">
    <property type="entry name" value="FabD/lysophospholipase-like"/>
    <property type="match status" value="1"/>
</dbReference>
<dbReference type="InterPro" id="IPR016035">
    <property type="entry name" value="Acyl_Trfase/lysoPLipase"/>
</dbReference>
<dbReference type="EMBL" id="ML994617">
    <property type="protein sequence ID" value="KAF2191272.1"/>
    <property type="molecule type" value="Genomic_DNA"/>
</dbReference>
<dbReference type="GO" id="GO:0016042">
    <property type="term" value="P:lipid catabolic process"/>
    <property type="evidence" value="ECO:0007669"/>
    <property type="project" value="UniProtKB-UniRule"/>
</dbReference>
<evidence type="ECO:0000313" key="6">
    <source>
        <dbReference type="EMBL" id="KAF2191272.1"/>
    </source>
</evidence>
<feature type="active site" description="Proton acceptor" evidence="4">
    <location>
        <position position="197"/>
    </location>
</feature>
<dbReference type="SUPFAM" id="SSF52540">
    <property type="entry name" value="P-loop containing nucleoside triphosphate hydrolases"/>
    <property type="match status" value="1"/>
</dbReference>
<keyword evidence="7" id="KW-1185">Reference proteome</keyword>
<keyword evidence="1 4" id="KW-0378">Hydrolase</keyword>
<dbReference type="Gene3D" id="3.40.1090.10">
    <property type="entry name" value="Cytosolic phospholipase A2 catalytic domain"/>
    <property type="match status" value="1"/>
</dbReference>
<dbReference type="GO" id="GO:0019369">
    <property type="term" value="P:arachidonate metabolic process"/>
    <property type="evidence" value="ECO:0007669"/>
    <property type="project" value="TreeGrafter"/>
</dbReference>
<dbReference type="PANTHER" id="PTHR24185:SF1">
    <property type="entry name" value="CALCIUM-INDEPENDENT PHOSPHOLIPASE A2-GAMMA"/>
    <property type="match status" value="1"/>
</dbReference>
<feature type="short sequence motif" description="GXSXG" evidence="4">
    <location>
        <begin position="49"/>
        <end position="53"/>
    </location>
</feature>
<dbReference type="InterPro" id="IPR002641">
    <property type="entry name" value="PNPLA_dom"/>
</dbReference>
<feature type="domain" description="PNPLA" evidence="5">
    <location>
        <begin position="9"/>
        <end position="210"/>
    </location>
</feature>
<name>A0A6A6EK28_9PEZI</name>
<proteinExistence type="predicted"/>
<accession>A0A6A6EK28</accession>
<reference evidence="6" key="1">
    <citation type="journal article" date="2020" name="Stud. Mycol.">
        <title>101 Dothideomycetes genomes: a test case for predicting lifestyles and emergence of pathogens.</title>
        <authorList>
            <person name="Haridas S."/>
            <person name="Albert R."/>
            <person name="Binder M."/>
            <person name="Bloem J."/>
            <person name="Labutti K."/>
            <person name="Salamov A."/>
            <person name="Andreopoulos B."/>
            <person name="Baker S."/>
            <person name="Barry K."/>
            <person name="Bills G."/>
            <person name="Bluhm B."/>
            <person name="Cannon C."/>
            <person name="Castanera R."/>
            <person name="Culley D."/>
            <person name="Daum C."/>
            <person name="Ezra D."/>
            <person name="Gonzalez J."/>
            <person name="Henrissat B."/>
            <person name="Kuo A."/>
            <person name="Liang C."/>
            <person name="Lipzen A."/>
            <person name="Lutzoni F."/>
            <person name="Magnuson J."/>
            <person name="Mondo S."/>
            <person name="Nolan M."/>
            <person name="Ohm R."/>
            <person name="Pangilinan J."/>
            <person name="Park H.-J."/>
            <person name="Ramirez L."/>
            <person name="Alfaro M."/>
            <person name="Sun H."/>
            <person name="Tritt A."/>
            <person name="Yoshinaga Y."/>
            <person name="Zwiers L.-H."/>
            <person name="Turgeon B."/>
            <person name="Goodwin S."/>
            <person name="Spatafora J."/>
            <person name="Crous P."/>
            <person name="Grigoriev I."/>
        </authorList>
    </citation>
    <scope>NUCLEOTIDE SEQUENCE</scope>
    <source>
        <strain evidence="6">CBS 207.26</strain>
    </source>
</reference>
<evidence type="ECO:0000256" key="3">
    <source>
        <dbReference type="ARBA" id="ARBA00023098"/>
    </source>
</evidence>
<feature type="active site" description="Nucleophile" evidence="4">
    <location>
        <position position="51"/>
    </location>
</feature>
<dbReference type="GO" id="GO:0016020">
    <property type="term" value="C:membrane"/>
    <property type="evidence" value="ECO:0007669"/>
    <property type="project" value="TreeGrafter"/>
</dbReference>
<dbReference type="GO" id="GO:0047499">
    <property type="term" value="F:calcium-independent phospholipase A2 activity"/>
    <property type="evidence" value="ECO:0007669"/>
    <property type="project" value="TreeGrafter"/>
</dbReference>
<feature type="short sequence motif" description="DGA/G" evidence="4">
    <location>
        <begin position="197"/>
        <end position="199"/>
    </location>
</feature>
<organism evidence="6 7">
    <name type="scientific">Zopfia rhizophila CBS 207.26</name>
    <dbReference type="NCBI Taxonomy" id="1314779"/>
    <lineage>
        <taxon>Eukaryota</taxon>
        <taxon>Fungi</taxon>
        <taxon>Dikarya</taxon>
        <taxon>Ascomycota</taxon>
        <taxon>Pezizomycotina</taxon>
        <taxon>Dothideomycetes</taxon>
        <taxon>Dothideomycetes incertae sedis</taxon>
        <taxon>Zopfiaceae</taxon>
        <taxon>Zopfia</taxon>
    </lineage>
</organism>
<dbReference type="InterPro" id="IPR027417">
    <property type="entry name" value="P-loop_NTPase"/>
</dbReference>
<keyword evidence="2 4" id="KW-0442">Lipid degradation</keyword>
<protein>
    <submittedName>
        <fullName evidence="6">FabD/lysophospholipase-like protein</fullName>
    </submittedName>
</protein>
<evidence type="ECO:0000256" key="2">
    <source>
        <dbReference type="ARBA" id="ARBA00022963"/>
    </source>
</evidence>
<dbReference type="GO" id="GO:0046486">
    <property type="term" value="P:glycerolipid metabolic process"/>
    <property type="evidence" value="ECO:0007669"/>
    <property type="project" value="UniProtKB-ARBA"/>
</dbReference>
<evidence type="ECO:0000313" key="7">
    <source>
        <dbReference type="Proteomes" id="UP000800200"/>
    </source>
</evidence>
<feature type="short sequence motif" description="GXGXXG" evidence="4">
    <location>
        <begin position="13"/>
        <end position="18"/>
    </location>
</feature>
<gene>
    <name evidence="6" type="ORF">K469DRAFT_732703</name>
</gene>
<dbReference type="Proteomes" id="UP000800200">
    <property type="component" value="Unassembled WGS sequence"/>
</dbReference>